<feature type="transmembrane region" description="Helical" evidence="1">
    <location>
        <begin position="103"/>
        <end position="126"/>
    </location>
</feature>
<dbReference type="Proteomes" id="UP000280960">
    <property type="component" value="Chromosome"/>
</dbReference>
<feature type="transmembrane region" description="Helical" evidence="1">
    <location>
        <begin position="76"/>
        <end position="94"/>
    </location>
</feature>
<protein>
    <submittedName>
        <fullName evidence="2">DUF2232 domain-containing protein</fullName>
    </submittedName>
</protein>
<reference evidence="2 3" key="1">
    <citation type="submission" date="2018-10" db="EMBL/GenBank/DDBJ databases">
        <authorList>
            <person name="Zhang X."/>
        </authorList>
    </citation>
    <scope>NUCLEOTIDE SEQUENCE [LARGE SCALE GENOMIC DNA]</scope>
    <source>
        <strain evidence="2 3">SK-G1</strain>
    </source>
</reference>
<keyword evidence="3" id="KW-1185">Reference proteome</keyword>
<feature type="transmembrane region" description="Helical" evidence="1">
    <location>
        <begin position="172"/>
        <end position="193"/>
    </location>
</feature>
<evidence type="ECO:0000313" key="2">
    <source>
        <dbReference type="EMBL" id="AYO32098.1"/>
    </source>
</evidence>
<dbReference type="RefSeq" id="WP_120765110.1">
    <property type="nucleotide sequence ID" value="NZ_CP033169.1"/>
</dbReference>
<dbReference type="AlphaFoldDB" id="A0A3G2RAQ3"/>
<dbReference type="Gene3D" id="1.10.1760.20">
    <property type="match status" value="1"/>
</dbReference>
<dbReference type="Pfam" id="PF09991">
    <property type="entry name" value="DUF2232"/>
    <property type="match status" value="1"/>
</dbReference>
<sequence>MGPANTRSMVEGAMLSAITIIISIIALYVPVLGIFASLIWPVPIVILGIRHGLRTSILSTAVAGIAVAMFQGPAQAFNVVLGFGLLGVVMGWAIRRKYSPYKVLFIGSAASLVSEVALIVMTIYIMGFNPMKMELSAMKDSIALVGNMYKNMGVSPETVKQIVDSYGKLLDFFTLAIPALLVMSSVVSAFLNYQVTKLILSRLGQKLEDFTPFWLWKLPDYTVFFFLLGVLMNLLEYYWPAGVLKSIGINLQLIFGFSFLIEGLSLVTYYMGRFNLAKILRVLFIFLVFFNPLISQIVLWAGLFDILFNFRHI</sequence>
<evidence type="ECO:0000256" key="1">
    <source>
        <dbReference type="SAM" id="Phobius"/>
    </source>
</evidence>
<feature type="transmembrane region" description="Helical" evidence="1">
    <location>
        <begin position="12"/>
        <end position="40"/>
    </location>
</feature>
<dbReference type="PANTHER" id="PTHR41324">
    <property type="entry name" value="MEMBRANE PROTEIN-RELATED"/>
    <property type="match status" value="1"/>
</dbReference>
<keyword evidence="1" id="KW-0472">Membrane</keyword>
<organism evidence="2 3">
    <name type="scientific">Biomaibacter acetigenes</name>
    <dbReference type="NCBI Taxonomy" id="2316383"/>
    <lineage>
        <taxon>Bacteria</taxon>
        <taxon>Bacillati</taxon>
        <taxon>Bacillota</taxon>
        <taxon>Clostridia</taxon>
        <taxon>Thermosediminibacterales</taxon>
        <taxon>Tepidanaerobacteraceae</taxon>
        <taxon>Biomaibacter</taxon>
    </lineage>
</organism>
<evidence type="ECO:0000313" key="3">
    <source>
        <dbReference type="Proteomes" id="UP000280960"/>
    </source>
</evidence>
<feature type="transmembrane region" description="Helical" evidence="1">
    <location>
        <begin position="282"/>
        <end position="303"/>
    </location>
</feature>
<dbReference type="PANTHER" id="PTHR41324:SF1">
    <property type="entry name" value="DUF2232 DOMAIN-CONTAINING PROTEIN"/>
    <property type="match status" value="1"/>
</dbReference>
<feature type="transmembrane region" description="Helical" evidence="1">
    <location>
        <begin position="247"/>
        <end position="270"/>
    </location>
</feature>
<dbReference type="KEGG" id="bacg:D2962_17155"/>
<gene>
    <name evidence="2" type="ORF">D2962_17155</name>
</gene>
<name>A0A3G2RAQ3_9FIRM</name>
<feature type="transmembrane region" description="Helical" evidence="1">
    <location>
        <begin position="214"/>
        <end position="235"/>
    </location>
</feature>
<proteinExistence type="predicted"/>
<keyword evidence="1" id="KW-1133">Transmembrane helix</keyword>
<dbReference type="EMBL" id="CP033169">
    <property type="protein sequence ID" value="AYO32098.1"/>
    <property type="molecule type" value="Genomic_DNA"/>
</dbReference>
<dbReference type="InterPro" id="IPR018710">
    <property type="entry name" value="DUF2232"/>
</dbReference>
<keyword evidence="1" id="KW-0812">Transmembrane</keyword>
<accession>A0A3G2RAQ3</accession>